<dbReference type="CDD" id="cd06561">
    <property type="entry name" value="AlkD_like"/>
    <property type="match status" value="1"/>
</dbReference>
<dbReference type="AlphaFoldDB" id="K0X320"/>
<name>K0X320_9BACT</name>
<reference evidence="1 2" key="1">
    <citation type="submission" date="2012-08" db="EMBL/GenBank/DDBJ databases">
        <title>The Genome Sequence of Barnesiella intestinihominis YIT 11860.</title>
        <authorList>
            <consortium name="The Broad Institute Genome Sequencing Platform"/>
            <person name="Earl A."/>
            <person name="Ward D."/>
            <person name="Feldgarden M."/>
            <person name="Gevers D."/>
            <person name="Morotomi M."/>
            <person name="Walker B."/>
            <person name="Young S.K."/>
            <person name="Zeng Q."/>
            <person name="Gargeya S."/>
            <person name="Fitzgerald M."/>
            <person name="Haas B."/>
            <person name="Abouelleil A."/>
            <person name="Alvarado L."/>
            <person name="Arachchi H.M."/>
            <person name="Berlin A.M."/>
            <person name="Chapman S.B."/>
            <person name="Goldberg J."/>
            <person name="Griggs A."/>
            <person name="Gujja S."/>
            <person name="Hansen M."/>
            <person name="Howarth C."/>
            <person name="Imamovic A."/>
            <person name="Larimer J."/>
            <person name="McCowen C."/>
            <person name="Montmayeur A."/>
            <person name="Murphy C."/>
            <person name="Neiman D."/>
            <person name="Pearson M."/>
            <person name="Priest M."/>
            <person name="Roberts A."/>
            <person name="Saif S."/>
            <person name="Shea T."/>
            <person name="Sisk P."/>
            <person name="Sykes S."/>
            <person name="Wortman J."/>
            <person name="Nusbaum C."/>
            <person name="Birren B."/>
        </authorList>
    </citation>
    <scope>NUCLEOTIDE SEQUENCE [LARGE SCALE GENOMIC DNA]</scope>
    <source>
        <strain evidence="1 2">YIT 11860</strain>
    </source>
</reference>
<accession>K0X320</accession>
<proteinExistence type="predicted"/>
<protein>
    <recommendedName>
        <fullName evidence="3">DNA alkylation repair enzyme</fullName>
    </recommendedName>
</protein>
<dbReference type="OrthoDB" id="9775346at2"/>
<dbReference type="SUPFAM" id="SSF48371">
    <property type="entry name" value="ARM repeat"/>
    <property type="match status" value="1"/>
</dbReference>
<evidence type="ECO:0000313" key="1">
    <source>
        <dbReference type="EMBL" id="EJZ61969.1"/>
    </source>
</evidence>
<organism evidence="1 2">
    <name type="scientific">Barnesiella intestinihominis YIT 11860</name>
    <dbReference type="NCBI Taxonomy" id="742726"/>
    <lineage>
        <taxon>Bacteria</taxon>
        <taxon>Pseudomonadati</taxon>
        <taxon>Bacteroidota</taxon>
        <taxon>Bacteroidia</taxon>
        <taxon>Bacteroidales</taxon>
        <taxon>Barnesiellaceae</taxon>
        <taxon>Barnesiella</taxon>
    </lineage>
</organism>
<dbReference type="InterPro" id="IPR016024">
    <property type="entry name" value="ARM-type_fold"/>
</dbReference>
<dbReference type="PANTHER" id="PTHR34070">
    <property type="entry name" value="ARMADILLO-TYPE FOLD"/>
    <property type="match status" value="1"/>
</dbReference>
<dbReference type="eggNOG" id="COG4912">
    <property type="taxonomic scope" value="Bacteria"/>
</dbReference>
<evidence type="ECO:0008006" key="3">
    <source>
        <dbReference type="Google" id="ProtNLM"/>
    </source>
</evidence>
<dbReference type="PATRIC" id="fig|742726.3.peg.2761"/>
<dbReference type="InterPro" id="IPR014825">
    <property type="entry name" value="DNA_alkylation"/>
</dbReference>
<dbReference type="PANTHER" id="PTHR34070:SF1">
    <property type="entry name" value="DNA ALKYLATION REPAIR PROTEIN"/>
    <property type="match status" value="1"/>
</dbReference>
<keyword evidence="2" id="KW-1185">Reference proteome</keyword>
<comment type="caution">
    <text evidence="1">The sequence shown here is derived from an EMBL/GenBank/DDBJ whole genome shotgun (WGS) entry which is preliminary data.</text>
</comment>
<dbReference type="RefSeq" id="WP_008863023.1">
    <property type="nucleotide sequence ID" value="NZ_JH815206.1"/>
</dbReference>
<dbReference type="Proteomes" id="UP000006044">
    <property type="component" value="Unassembled WGS sequence"/>
</dbReference>
<evidence type="ECO:0000313" key="2">
    <source>
        <dbReference type="Proteomes" id="UP000006044"/>
    </source>
</evidence>
<dbReference type="GeneID" id="77849825"/>
<sequence>MHTAQDIEQAIRAAANPDKAKTLSGFFKTGKGEYGEQDIFIGIPVPMTRSIVKQYLDTPLDQLEILLHNPVHELRMAALLCMVEQFKKADANRREAIYHTYLSNTAYINNWDLVDLSAAQIVGGYLEEQDHTPLYRLAQSSLIWEQRISIVSTWQWIRKGRFDDTLAIADILLYNKHDLIRKAVGWMLREVGKKDKIRLCTFLDTRYRDMPRTMLRYAIEKFSPEERRHYMQK</sequence>
<dbReference type="Pfam" id="PF08713">
    <property type="entry name" value="DNA_alkylation"/>
    <property type="match status" value="1"/>
</dbReference>
<dbReference type="Gene3D" id="1.25.10.90">
    <property type="match status" value="1"/>
</dbReference>
<dbReference type="EMBL" id="ADLE01000018">
    <property type="protein sequence ID" value="EJZ61969.1"/>
    <property type="molecule type" value="Genomic_DNA"/>
</dbReference>
<gene>
    <name evidence="1" type="ORF">HMPREF9448_02646</name>
</gene>
<dbReference type="HOGENOM" id="CLU_079880_0_0_10"/>